<dbReference type="AlphaFoldDB" id="A0A1G6HRC6"/>
<name>A0A1G6HRC6_9ACTN</name>
<gene>
    <name evidence="3" type="ORF">GA0111570_11241</name>
</gene>
<dbReference type="Proteomes" id="UP000199086">
    <property type="component" value="Unassembled WGS sequence"/>
</dbReference>
<proteinExistence type="predicted"/>
<feature type="compositionally biased region" description="Low complexity" evidence="1">
    <location>
        <begin position="29"/>
        <end position="52"/>
    </location>
</feature>
<dbReference type="EMBL" id="FMYF01000012">
    <property type="protein sequence ID" value="SDB96708.1"/>
    <property type="molecule type" value="Genomic_DNA"/>
</dbReference>
<evidence type="ECO:0000313" key="4">
    <source>
        <dbReference type="Proteomes" id="UP000199086"/>
    </source>
</evidence>
<evidence type="ECO:0000313" key="3">
    <source>
        <dbReference type="EMBL" id="SDB96708.1"/>
    </source>
</evidence>
<organism evidence="3 4">
    <name type="scientific">Raineyella antarctica</name>
    <dbReference type="NCBI Taxonomy" id="1577474"/>
    <lineage>
        <taxon>Bacteria</taxon>
        <taxon>Bacillati</taxon>
        <taxon>Actinomycetota</taxon>
        <taxon>Actinomycetes</taxon>
        <taxon>Propionibacteriales</taxon>
        <taxon>Propionibacteriaceae</taxon>
        <taxon>Raineyella</taxon>
    </lineage>
</organism>
<keyword evidence="4" id="KW-1185">Reference proteome</keyword>
<dbReference type="PROSITE" id="PS51257">
    <property type="entry name" value="PROKAR_LIPOPROTEIN"/>
    <property type="match status" value="1"/>
</dbReference>
<feature type="chain" id="PRO_5011608559" description="DUF4352 domain-containing protein" evidence="2">
    <location>
        <begin position="26"/>
        <end position="200"/>
    </location>
</feature>
<feature type="signal peptide" evidence="2">
    <location>
        <begin position="1"/>
        <end position="25"/>
    </location>
</feature>
<sequence>MGYRRVMRIAVAVLAILLPVLTACSAPGPGTGPAATPSASATASEAPATPEPDLTSAPTTPPVGQLLTLDKAADYPDGLSIQVDNVVATTAADGVDGAQGTSGQVVLADVVVTNHSRSDFDATTVVVQGYYRGNVGAVMLTDANGTLGTGFSEAVPRGEQHKARVGFAVPAADAGDVTIVVDPHDGTHDPVRFQGPALGD</sequence>
<dbReference type="STRING" id="1577474.GA0111570_11241"/>
<evidence type="ECO:0008006" key="5">
    <source>
        <dbReference type="Google" id="ProtNLM"/>
    </source>
</evidence>
<feature type="region of interest" description="Disordered" evidence="1">
    <location>
        <begin position="29"/>
        <end position="63"/>
    </location>
</feature>
<evidence type="ECO:0000256" key="2">
    <source>
        <dbReference type="SAM" id="SignalP"/>
    </source>
</evidence>
<protein>
    <recommendedName>
        <fullName evidence="5">DUF4352 domain-containing protein</fullName>
    </recommendedName>
</protein>
<keyword evidence="2" id="KW-0732">Signal</keyword>
<accession>A0A1G6HRC6</accession>
<reference evidence="3 4" key="1">
    <citation type="submission" date="2016-06" db="EMBL/GenBank/DDBJ databases">
        <authorList>
            <person name="Olsen C.W."/>
            <person name="Carey S."/>
            <person name="Hinshaw L."/>
            <person name="Karasin A.I."/>
        </authorList>
    </citation>
    <scope>NUCLEOTIDE SEQUENCE [LARGE SCALE GENOMIC DNA]</scope>
    <source>
        <strain evidence="3 4">LZ-22</strain>
    </source>
</reference>
<evidence type="ECO:0000256" key="1">
    <source>
        <dbReference type="SAM" id="MobiDB-lite"/>
    </source>
</evidence>